<evidence type="ECO:0000313" key="2">
    <source>
        <dbReference type="EMBL" id="GAA4089044.1"/>
    </source>
</evidence>
<dbReference type="Proteomes" id="UP001499984">
    <property type="component" value="Unassembled WGS sequence"/>
</dbReference>
<proteinExistence type="predicted"/>
<name>A0ABP7WH30_9ACTN</name>
<sequence length="85" mass="8551">MRATGTNAVGRYSATPVLELAEAGGLLVSLVVLTAEPAVSLTGASATVAADGTVDIRFPDGTRERVPPLSAPRPSSPAPAPRGRN</sequence>
<protein>
    <submittedName>
        <fullName evidence="2">Uncharacterized protein</fullName>
    </submittedName>
</protein>
<comment type="caution">
    <text evidence="2">The sequence shown here is derived from an EMBL/GenBank/DDBJ whole genome shotgun (WGS) entry which is preliminary data.</text>
</comment>
<evidence type="ECO:0000313" key="3">
    <source>
        <dbReference type="Proteomes" id="UP001499984"/>
    </source>
</evidence>
<reference evidence="3" key="1">
    <citation type="journal article" date="2019" name="Int. J. Syst. Evol. Microbiol.">
        <title>The Global Catalogue of Microorganisms (GCM) 10K type strain sequencing project: providing services to taxonomists for standard genome sequencing and annotation.</title>
        <authorList>
            <consortium name="The Broad Institute Genomics Platform"/>
            <consortium name="The Broad Institute Genome Sequencing Center for Infectious Disease"/>
            <person name="Wu L."/>
            <person name="Ma J."/>
        </authorList>
    </citation>
    <scope>NUCLEOTIDE SEQUENCE [LARGE SCALE GENOMIC DNA]</scope>
    <source>
        <strain evidence="3">JCM 16925</strain>
    </source>
</reference>
<feature type="region of interest" description="Disordered" evidence="1">
    <location>
        <begin position="56"/>
        <end position="85"/>
    </location>
</feature>
<feature type="compositionally biased region" description="Basic and acidic residues" evidence="1">
    <location>
        <begin position="57"/>
        <end position="66"/>
    </location>
</feature>
<accession>A0ABP7WH30</accession>
<dbReference type="EMBL" id="BAAAZY010000036">
    <property type="protein sequence ID" value="GAA4089044.1"/>
    <property type="molecule type" value="Genomic_DNA"/>
</dbReference>
<organism evidence="2 3">
    <name type="scientific">Streptomyces shaanxiensis</name>
    <dbReference type="NCBI Taxonomy" id="653357"/>
    <lineage>
        <taxon>Bacteria</taxon>
        <taxon>Bacillati</taxon>
        <taxon>Actinomycetota</taxon>
        <taxon>Actinomycetes</taxon>
        <taxon>Kitasatosporales</taxon>
        <taxon>Streptomycetaceae</taxon>
        <taxon>Streptomyces</taxon>
    </lineage>
</organism>
<gene>
    <name evidence="2" type="ORF">GCM10022233_85400</name>
</gene>
<evidence type="ECO:0000256" key="1">
    <source>
        <dbReference type="SAM" id="MobiDB-lite"/>
    </source>
</evidence>
<feature type="compositionally biased region" description="Pro residues" evidence="1">
    <location>
        <begin position="69"/>
        <end position="85"/>
    </location>
</feature>
<keyword evidence="3" id="KW-1185">Reference proteome</keyword>